<dbReference type="PROSITE" id="PS51355">
    <property type="entry name" value="GLUTATHIONE_PEROXID_3"/>
    <property type="match status" value="1"/>
</dbReference>
<dbReference type="AlphaFoldDB" id="A0A8C2LQ44"/>
<evidence type="ECO:0000256" key="16">
    <source>
        <dbReference type="ARBA" id="ARBA00043664"/>
    </source>
</evidence>
<dbReference type="Ensembl" id="ENSCGRT00001010260.1">
    <property type="protein sequence ID" value="ENSCGRP00001006519.1"/>
    <property type="gene ID" value="ENSCGRG00001008829.1"/>
</dbReference>
<dbReference type="PIRSF" id="PIRSF000303">
    <property type="entry name" value="Glutathion_perox"/>
    <property type="match status" value="1"/>
</dbReference>
<evidence type="ECO:0000256" key="21">
    <source>
        <dbReference type="ARBA" id="ARBA00049530"/>
    </source>
</evidence>
<dbReference type="GO" id="GO:0005829">
    <property type="term" value="C:cytosol"/>
    <property type="evidence" value="ECO:0007669"/>
    <property type="project" value="Ensembl"/>
</dbReference>
<comment type="catalytic activity">
    <reaction evidence="9">
        <text>a hydroperoxy polyunsaturated fatty acid + 2 glutathione = a hydroxy polyunsaturated fatty acid + glutathione disulfide + H2O</text>
        <dbReference type="Rhea" id="RHEA:19057"/>
        <dbReference type="ChEBI" id="CHEBI:15377"/>
        <dbReference type="ChEBI" id="CHEBI:57925"/>
        <dbReference type="ChEBI" id="CHEBI:58297"/>
        <dbReference type="ChEBI" id="CHEBI:131871"/>
        <dbReference type="ChEBI" id="CHEBI:134019"/>
        <dbReference type="EC" id="1.11.1.12"/>
    </reaction>
    <physiologicalReaction direction="left-to-right" evidence="9">
        <dbReference type="Rhea" id="RHEA:19058"/>
    </physiologicalReaction>
</comment>
<sequence length="177" mass="20673">MAYIAKSFYDLSAISLDGEKIDFNTFRGRAVLIENVSRRRKDLRWRIPGFLLIFPALCLLQENCQNEEILNSLKYVRPGGGYQPTFSLTQKCDVNGQNQHPVFAYLKDKLPYPYDDPFSLMTDPKLIMWSPVRRSDVAWNFEKFLIGPEGEPFRRYSRTFQTINIEPDIKRLLKVAI</sequence>
<reference evidence="22" key="1">
    <citation type="submission" date="2025-08" db="UniProtKB">
        <authorList>
            <consortium name="Ensembl"/>
        </authorList>
    </citation>
    <scope>IDENTIFICATION</scope>
</reference>
<protein>
    <recommendedName>
        <fullName evidence="14">Glutathione peroxidase 2</fullName>
        <ecNumber evidence="13">1.11.1.12</ecNumber>
        <ecNumber evidence="4">1.11.1.9</ecNumber>
    </recommendedName>
    <alternativeName>
        <fullName evidence="15">Glutathione peroxidase-gastrointestinal</fullName>
    </alternativeName>
    <alternativeName>
        <fullName evidence="19">Phospholipid hydroperoxide glutathione peroxidase GPX2</fullName>
    </alternativeName>
</protein>
<organism evidence="22 23">
    <name type="scientific">Cricetulus griseus</name>
    <name type="common">Chinese hamster</name>
    <name type="synonym">Cricetulus barabensis griseus</name>
    <dbReference type="NCBI Taxonomy" id="10029"/>
    <lineage>
        <taxon>Eukaryota</taxon>
        <taxon>Metazoa</taxon>
        <taxon>Chordata</taxon>
        <taxon>Craniata</taxon>
        <taxon>Vertebrata</taxon>
        <taxon>Euteleostomi</taxon>
        <taxon>Mammalia</taxon>
        <taxon>Eutheria</taxon>
        <taxon>Euarchontoglires</taxon>
        <taxon>Glires</taxon>
        <taxon>Rodentia</taxon>
        <taxon>Myomorpha</taxon>
        <taxon>Muroidea</taxon>
        <taxon>Cricetidae</taxon>
        <taxon>Cricetinae</taxon>
        <taxon>Cricetulus</taxon>
    </lineage>
</organism>
<dbReference type="GO" id="GO:0072686">
    <property type="term" value="C:mitotic spindle"/>
    <property type="evidence" value="ECO:0007669"/>
    <property type="project" value="Ensembl"/>
</dbReference>
<comment type="catalytic activity">
    <reaction evidence="12">
        <text>cumene hydroperoxide + 2 glutathione = 2-phenylpropan-2-ol + glutathione disulfide + H2O</text>
        <dbReference type="Rhea" id="RHEA:69651"/>
        <dbReference type="ChEBI" id="CHEBI:15377"/>
        <dbReference type="ChEBI" id="CHEBI:57925"/>
        <dbReference type="ChEBI" id="CHEBI:58297"/>
        <dbReference type="ChEBI" id="CHEBI:78673"/>
        <dbReference type="ChEBI" id="CHEBI:131607"/>
    </reaction>
    <physiologicalReaction direction="left-to-right" evidence="12">
        <dbReference type="Rhea" id="RHEA:69652"/>
    </physiologicalReaction>
</comment>
<keyword evidence="5" id="KW-0963">Cytoplasm</keyword>
<dbReference type="GO" id="GO:0006979">
    <property type="term" value="P:response to oxidative stress"/>
    <property type="evidence" value="ECO:0007669"/>
    <property type="project" value="InterPro"/>
</dbReference>
<dbReference type="GO" id="GO:0045171">
    <property type="term" value="C:intercellular bridge"/>
    <property type="evidence" value="ECO:0007669"/>
    <property type="project" value="Ensembl"/>
</dbReference>
<evidence type="ECO:0000256" key="10">
    <source>
        <dbReference type="ARBA" id="ARBA00036108"/>
    </source>
</evidence>
<evidence type="ECO:0000256" key="9">
    <source>
        <dbReference type="ARBA" id="ARBA00035814"/>
    </source>
</evidence>
<evidence type="ECO:0000256" key="18">
    <source>
        <dbReference type="ARBA" id="ARBA00043817"/>
    </source>
</evidence>
<reference evidence="22" key="2">
    <citation type="submission" date="2025-09" db="UniProtKB">
        <authorList>
            <consortium name="Ensembl"/>
        </authorList>
    </citation>
    <scope>IDENTIFICATION</scope>
</reference>
<evidence type="ECO:0000256" key="12">
    <source>
        <dbReference type="ARBA" id="ARBA00036755"/>
    </source>
</evidence>
<name>A0A8C2LQ44_CRIGR</name>
<evidence type="ECO:0000256" key="4">
    <source>
        <dbReference type="ARBA" id="ARBA00012310"/>
    </source>
</evidence>
<comment type="subunit">
    <text evidence="3">Homotetramer.</text>
</comment>
<evidence type="ECO:0000256" key="14">
    <source>
        <dbReference type="ARBA" id="ARBA00040409"/>
    </source>
</evidence>
<comment type="catalytic activity">
    <reaction evidence="16">
        <text>(5S)-hydroperoxy-(6E,8Z,11Z,14Z)-eicosatetraenoate + 2 glutathione = (5S)-hydroxy-(6E,8Z,11Z,14Z)-eicosatetraenoate + glutathione disulfide + H2O</text>
        <dbReference type="Rhea" id="RHEA:48620"/>
        <dbReference type="ChEBI" id="CHEBI:15377"/>
        <dbReference type="ChEBI" id="CHEBI:57450"/>
        <dbReference type="ChEBI" id="CHEBI:57925"/>
        <dbReference type="ChEBI" id="CHEBI:58297"/>
        <dbReference type="ChEBI" id="CHEBI:90632"/>
    </reaction>
    <physiologicalReaction direction="left-to-right" evidence="16">
        <dbReference type="Rhea" id="RHEA:48621"/>
    </physiologicalReaction>
</comment>
<dbReference type="GO" id="GO:0047066">
    <property type="term" value="F:phospholipid-hydroperoxide glutathione peroxidase activity"/>
    <property type="evidence" value="ECO:0007669"/>
    <property type="project" value="UniProtKB-EC"/>
</dbReference>
<dbReference type="Gene3D" id="3.40.30.10">
    <property type="entry name" value="Glutaredoxin"/>
    <property type="match status" value="1"/>
</dbReference>
<comment type="catalytic activity">
    <reaction evidence="11">
        <text>(13S)-hydroperoxy-(9Z,11E)-octadecadienoate + 2 glutathione = (13S)-hydroxy-(9Z,11E)-octadecadienoate + glutathione disulfide + H2O</text>
        <dbReference type="Rhea" id="RHEA:48888"/>
        <dbReference type="ChEBI" id="CHEBI:15377"/>
        <dbReference type="ChEBI" id="CHEBI:57466"/>
        <dbReference type="ChEBI" id="CHEBI:57925"/>
        <dbReference type="ChEBI" id="CHEBI:58297"/>
        <dbReference type="ChEBI" id="CHEBI:90850"/>
    </reaction>
    <physiologicalReaction direction="left-to-right" evidence="11">
        <dbReference type="Rhea" id="RHEA:48889"/>
    </physiologicalReaction>
</comment>
<dbReference type="GO" id="GO:0004602">
    <property type="term" value="F:glutathione peroxidase activity"/>
    <property type="evidence" value="ECO:0007669"/>
    <property type="project" value="UniProtKB-EC"/>
</dbReference>
<dbReference type="EC" id="1.11.1.12" evidence="13"/>
<dbReference type="Pfam" id="PF00255">
    <property type="entry name" value="GSHPx"/>
    <property type="match status" value="1"/>
</dbReference>
<comment type="catalytic activity">
    <reaction evidence="10">
        <text>2 glutathione + H2O2 = glutathione disulfide + 2 H2O</text>
        <dbReference type="Rhea" id="RHEA:16833"/>
        <dbReference type="ChEBI" id="CHEBI:15377"/>
        <dbReference type="ChEBI" id="CHEBI:16240"/>
        <dbReference type="ChEBI" id="CHEBI:57925"/>
        <dbReference type="ChEBI" id="CHEBI:58297"/>
        <dbReference type="EC" id="1.11.1.9"/>
    </reaction>
    <physiologicalReaction direction="left-to-right" evidence="10">
        <dbReference type="Rhea" id="RHEA:16834"/>
    </physiologicalReaction>
</comment>
<evidence type="ECO:0000256" key="7">
    <source>
        <dbReference type="ARBA" id="ARBA00022933"/>
    </source>
</evidence>
<comment type="catalytic activity">
    <reaction evidence="18">
        <text>(12R)-hydroperoxy-(5Z,8Z,10E,14Z)-eicosatetraenoate + 2 glutathione = (12R)-hydroxy-(5Z,8Z,10E,14Z)-eicosatetraenoate + glutathione disulfide + H2O</text>
        <dbReference type="Rhea" id="RHEA:76691"/>
        <dbReference type="ChEBI" id="CHEBI:15377"/>
        <dbReference type="ChEBI" id="CHEBI:57925"/>
        <dbReference type="ChEBI" id="CHEBI:58297"/>
        <dbReference type="ChEBI" id="CHEBI:75230"/>
        <dbReference type="ChEBI" id="CHEBI:83343"/>
    </reaction>
    <physiologicalReaction direction="left-to-right" evidence="18">
        <dbReference type="Rhea" id="RHEA:76692"/>
    </physiologicalReaction>
</comment>
<evidence type="ECO:0000256" key="20">
    <source>
        <dbReference type="ARBA" id="ARBA00046108"/>
    </source>
</evidence>
<evidence type="ECO:0000256" key="3">
    <source>
        <dbReference type="ARBA" id="ARBA00011881"/>
    </source>
</evidence>
<evidence type="ECO:0000256" key="2">
    <source>
        <dbReference type="ARBA" id="ARBA00006926"/>
    </source>
</evidence>
<dbReference type="InterPro" id="IPR036249">
    <property type="entry name" value="Thioredoxin-like_sf"/>
</dbReference>
<accession>A0A8C2LQ44</accession>
<evidence type="ECO:0000256" key="8">
    <source>
        <dbReference type="ARBA" id="ARBA00023002"/>
    </source>
</evidence>
<dbReference type="SUPFAM" id="SSF52833">
    <property type="entry name" value="Thioredoxin-like"/>
    <property type="match status" value="1"/>
</dbReference>
<proteinExistence type="inferred from homology"/>
<evidence type="ECO:0000256" key="6">
    <source>
        <dbReference type="ARBA" id="ARBA00022559"/>
    </source>
</evidence>
<comment type="catalytic activity">
    <reaction evidence="17">
        <text>(15S)-hydroperoxy-(5Z,8Z,11Z,13E)-eicosatetraenoate + 2 glutathione = (15S)-hydroxy-(5Z,8Z,11Z,13E)-eicosatetraenoate + glutathione disulfide + H2O</text>
        <dbReference type="Rhea" id="RHEA:76695"/>
        <dbReference type="ChEBI" id="CHEBI:15377"/>
        <dbReference type="ChEBI" id="CHEBI:57409"/>
        <dbReference type="ChEBI" id="CHEBI:57446"/>
        <dbReference type="ChEBI" id="CHEBI:57925"/>
        <dbReference type="ChEBI" id="CHEBI:58297"/>
    </reaction>
    <physiologicalReaction direction="left-to-right" evidence="17">
        <dbReference type="Rhea" id="RHEA:76696"/>
    </physiologicalReaction>
</comment>
<dbReference type="InterPro" id="IPR000889">
    <property type="entry name" value="Glutathione_peroxidase"/>
</dbReference>
<evidence type="ECO:0000256" key="15">
    <source>
        <dbReference type="ARBA" id="ARBA00042427"/>
    </source>
</evidence>
<dbReference type="FunFam" id="3.40.30.10:FF:000151">
    <property type="entry name" value="Glutathione peroxidase"/>
    <property type="match status" value="1"/>
</dbReference>
<comment type="similarity">
    <text evidence="2">Belongs to the glutathione peroxidase family.</text>
</comment>
<evidence type="ECO:0000313" key="23">
    <source>
        <dbReference type="Proteomes" id="UP000694386"/>
    </source>
</evidence>
<evidence type="ECO:0000256" key="1">
    <source>
        <dbReference type="ARBA" id="ARBA00004496"/>
    </source>
</evidence>
<keyword evidence="7" id="KW-0712">Selenocysteine</keyword>
<dbReference type="PANTHER" id="PTHR11592:SF36">
    <property type="entry name" value="GLUTATHIONE PEROXIDASE 2"/>
    <property type="match status" value="1"/>
</dbReference>
<keyword evidence="8" id="KW-0560">Oxidoreductase</keyword>
<evidence type="ECO:0000256" key="19">
    <source>
        <dbReference type="ARBA" id="ARBA00044239"/>
    </source>
</evidence>
<evidence type="ECO:0000256" key="17">
    <source>
        <dbReference type="ARBA" id="ARBA00043784"/>
    </source>
</evidence>
<keyword evidence="6" id="KW-0575">Peroxidase</keyword>
<dbReference type="Proteomes" id="UP000694386">
    <property type="component" value="Unplaced"/>
</dbReference>
<dbReference type="PANTHER" id="PTHR11592">
    <property type="entry name" value="GLUTATHIONE PEROXIDASE"/>
    <property type="match status" value="1"/>
</dbReference>
<evidence type="ECO:0000256" key="11">
    <source>
        <dbReference type="ARBA" id="ARBA00036240"/>
    </source>
</evidence>
<evidence type="ECO:0000256" key="13">
    <source>
        <dbReference type="ARBA" id="ARBA00039119"/>
    </source>
</evidence>
<comment type="function">
    <text evidence="20">Catalyzes the reduction of hydroperoxides in a glutathione-dependent manner thus regulating cellular redox homeostasis. Can reduce small soluble hydroperoxides such as H2O2, cumene hydroperoxide and tert-butyl hydroperoxide, as well as several fatty acid-derived hydroperoxides. Cannot reduce phosphatidycholine hydroperoxide.</text>
</comment>
<evidence type="ECO:0000256" key="5">
    <source>
        <dbReference type="ARBA" id="ARBA00022490"/>
    </source>
</evidence>
<comment type="subcellular location">
    <subcellularLocation>
        <location evidence="1">Cytoplasm</location>
    </subcellularLocation>
</comment>
<comment type="catalytic activity">
    <reaction evidence="21">
        <text>tert-butyl hydroperoxide + 2 glutathione = tert-butanol + glutathione disulfide + H2O</text>
        <dbReference type="Rhea" id="RHEA:69412"/>
        <dbReference type="ChEBI" id="CHEBI:15377"/>
        <dbReference type="ChEBI" id="CHEBI:45895"/>
        <dbReference type="ChEBI" id="CHEBI:57925"/>
        <dbReference type="ChEBI" id="CHEBI:58297"/>
        <dbReference type="ChEBI" id="CHEBI:64090"/>
    </reaction>
    <physiologicalReaction direction="left-to-right" evidence="21">
        <dbReference type="Rhea" id="RHEA:69413"/>
    </physiologicalReaction>
</comment>
<dbReference type="EC" id="1.11.1.9" evidence="4"/>
<evidence type="ECO:0000313" key="22">
    <source>
        <dbReference type="Ensembl" id="ENSCGRP00001006519.1"/>
    </source>
</evidence>